<dbReference type="EMBL" id="GFTR01002431">
    <property type="protein sequence ID" value="JAW13995.1"/>
    <property type="molecule type" value="Transcribed_RNA"/>
</dbReference>
<proteinExistence type="predicted"/>
<feature type="signal peptide" evidence="1">
    <location>
        <begin position="1"/>
        <end position="28"/>
    </location>
</feature>
<reference evidence="2" key="1">
    <citation type="journal article" date="2018" name="PLoS Negl. Trop. Dis.">
        <title>An insight into the salivary gland and fat body transcriptome of Panstrongylus lignarius (Hemiptera: Heteroptera), the main vector of Chagas disease in Peru.</title>
        <authorList>
            <person name="Nevoa J.C."/>
            <person name="Mendes M.T."/>
            <person name="da Silva M.V."/>
            <person name="Soares S.C."/>
            <person name="Oliveira C.J.F."/>
            <person name="Ribeiro J.M.C."/>
        </authorList>
    </citation>
    <scope>NUCLEOTIDE SEQUENCE</scope>
</reference>
<evidence type="ECO:0000256" key="1">
    <source>
        <dbReference type="SAM" id="SignalP"/>
    </source>
</evidence>
<dbReference type="AlphaFoldDB" id="A0A224XND2"/>
<dbReference type="PANTHER" id="PTHR37685">
    <property type="entry name" value="GEO11136P1-RELATED"/>
    <property type="match status" value="1"/>
</dbReference>
<sequence length="144" mass="16148">MQQLTTTLFSILTIGVVIVLMTPSPTWAGNKCKGKSHNATFGMRKPGDKLIHKEHVKSGWKFLKFVQKNVTYPAKDEKRKYNITYIQITDGYSNGHGGCASIAEGGVGNDHVKIHIKSKFTRGLDFNITIYGMKPAKEKKFKLF</sequence>
<feature type="chain" id="PRO_5012533404" evidence="1">
    <location>
        <begin position="29"/>
        <end position="144"/>
    </location>
</feature>
<protein>
    <submittedName>
        <fullName evidence="2">Putative conserved insect secreted protein</fullName>
    </submittedName>
</protein>
<keyword evidence="1" id="KW-0732">Signal</keyword>
<dbReference type="Pfam" id="PF15868">
    <property type="entry name" value="MBF2"/>
    <property type="match status" value="1"/>
</dbReference>
<name>A0A224XND2_9HEMI</name>
<accession>A0A224XND2</accession>
<dbReference type="PANTHER" id="PTHR37685:SF1">
    <property type="entry name" value="GEO11136P1-RELATED"/>
    <property type="match status" value="1"/>
</dbReference>
<dbReference type="InterPro" id="IPR031734">
    <property type="entry name" value="MBF2"/>
</dbReference>
<evidence type="ECO:0000313" key="2">
    <source>
        <dbReference type="EMBL" id="JAW13995.1"/>
    </source>
</evidence>
<organism evidence="2">
    <name type="scientific">Panstrongylus lignarius</name>
    <dbReference type="NCBI Taxonomy" id="156445"/>
    <lineage>
        <taxon>Eukaryota</taxon>
        <taxon>Metazoa</taxon>
        <taxon>Ecdysozoa</taxon>
        <taxon>Arthropoda</taxon>
        <taxon>Hexapoda</taxon>
        <taxon>Insecta</taxon>
        <taxon>Pterygota</taxon>
        <taxon>Neoptera</taxon>
        <taxon>Paraneoptera</taxon>
        <taxon>Hemiptera</taxon>
        <taxon>Heteroptera</taxon>
        <taxon>Panheteroptera</taxon>
        <taxon>Cimicomorpha</taxon>
        <taxon>Reduviidae</taxon>
        <taxon>Triatominae</taxon>
        <taxon>Panstrongylus</taxon>
    </lineage>
</organism>